<protein>
    <recommendedName>
        <fullName evidence="3">DNA2/NAM7 helicase helicase domain-containing protein</fullName>
    </recommendedName>
</protein>
<reference evidence="2" key="1">
    <citation type="journal article" date="2015" name="Nat. Genet.">
        <title>The genome and transcriptome of the zoonotic hookworm Ancylostoma ceylanicum identify infection-specific gene families.</title>
        <authorList>
            <person name="Schwarz E.M."/>
            <person name="Hu Y."/>
            <person name="Antoshechkin I."/>
            <person name="Miller M.M."/>
            <person name="Sternberg P.W."/>
            <person name="Aroian R.V."/>
        </authorList>
    </citation>
    <scope>NUCLEOTIDE SEQUENCE</scope>
    <source>
        <strain evidence="2">HY135</strain>
    </source>
</reference>
<accession>A0A016X3J8</accession>
<dbReference type="Proteomes" id="UP000024635">
    <property type="component" value="Unassembled WGS sequence"/>
</dbReference>
<gene>
    <name evidence="1" type="primary">Acey_s0415.g1062</name>
    <name evidence="1" type="ORF">Y032_0415g1062</name>
</gene>
<proteinExistence type="predicted"/>
<dbReference type="SUPFAM" id="SSF52540">
    <property type="entry name" value="P-loop containing nucleoside triphosphate hydrolases"/>
    <property type="match status" value="1"/>
</dbReference>
<comment type="caution">
    <text evidence="1">The sequence shown here is derived from an EMBL/GenBank/DDBJ whole genome shotgun (WGS) entry which is preliminary data.</text>
</comment>
<sequence length="203" mass="22285">MQRLWADSENSIVSRVRRKSCAGCLIVAPQAVFGTGKTGVGATIAARPAISARERVVVTASTNAAVAQFAETLLSIANFSELVILRYVCDTAMAEERSPLPVDLNEVLKSLGDDFAANLSVTDRATCARSRAGRLRYKQFAQHENLEMPDQEREEFILAEKDVSETLEEMIFYMFAVRPPNVLCITTASLLNASDEKDIFAGY</sequence>
<evidence type="ECO:0000313" key="1">
    <source>
        <dbReference type="EMBL" id="EYC45833.1"/>
    </source>
</evidence>
<evidence type="ECO:0000313" key="2">
    <source>
        <dbReference type="Proteomes" id="UP000024635"/>
    </source>
</evidence>
<evidence type="ECO:0008006" key="3">
    <source>
        <dbReference type="Google" id="ProtNLM"/>
    </source>
</evidence>
<dbReference type="OrthoDB" id="10509192at2759"/>
<dbReference type="EMBL" id="JARK01000015">
    <property type="protein sequence ID" value="EYC45833.1"/>
    <property type="molecule type" value="Genomic_DNA"/>
</dbReference>
<keyword evidence="2" id="KW-1185">Reference proteome</keyword>
<dbReference type="Gene3D" id="3.40.50.300">
    <property type="entry name" value="P-loop containing nucleotide triphosphate hydrolases"/>
    <property type="match status" value="1"/>
</dbReference>
<organism evidence="1 2">
    <name type="scientific">Ancylostoma ceylanicum</name>
    <dbReference type="NCBI Taxonomy" id="53326"/>
    <lineage>
        <taxon>Eukaryota</taxon>
        <taxon>Metazoa</taxon>
        <taxon>Ecdysozoa</taxon>
        <taxon>Nematoda</taxon>
        <taxon>Chromadorea</taxon>
        <taxon>Rhabditida</taxon>
        <taxon>Rhabditina</taxon>
        <taxon>Rhabditomorpha</taxon>
        <taxon>Strongyloidea</taxon>
        <taxon>Ancylostomatidae</taxon>
        <taxon>Ancylostomatinae</taxon>
        <taxon>Ancylostoma</taxon>
    </lineage>
</organism>
<dbReference type="InterPro" id="IPR027417">
    <property type="entry name" value="P-loop_NTPase"/>
</dbReference>
<name>A0A016X3J8_9BILA</name>
<dbReference type="AlphaFoldDB" id="A0A016X3J8"/>